<name>A0A8H4N1P9_9PEZI</name>
<protein>
    <recommendedName>
        <fullName evidence="5">NAD(P)-binding domain-containing protein</fullName>
    </recommendedName>
</protein>
<evidence type="ECO:0000256" key="1">
    <source>
        <dbReference type="ARBA" id="ARBA00022857"/>
    </source>
</evidence>
<evidence type="ECO:0000256" key="2">
    <source>
        <dbReference type="ARBA" id="ARBA00023002"/>
    </source>
</evidence>
<dbReference type="Gene3D" id="3.40.50.720">
    <property type="entry name" value="NAD(P)-binding Rossmann-like Domain"/>
    <property type="match status" value="1"/>
</dbReference>
<dbReference type="InterPro" id="IPR051609">
    <property type="entry name" value="NmrA/Isoflavone_reductase-like"/>
</dbReference>
<dbReference type="GO" id="GO:0016491">
    <property type="term" value="F:oxidoreductase activity"/>
    <property type="evidence" value="ECO:0007669"/>
    <property type="project" value="UniProtKB-KW"/>
</dbReference>
<dbReference type="EMBL" id="WWBZ02000022">
    <property type="protein sequence ID" value="KAF4307584.1"/>
    <property type="molecule type" value="Genomic_DNA"/>
</dbReference>
<dbReference type="PANTHER" id="PTHR47706:SF9">
    <property type="entry name" value="NMRA-LIKE DOMAIN-CONTAINING PROTEIN-RELATED"/>
    <property type="match status" value="1"/>
</dbReference>
<dbReference type="PANTHER" id="PTHR47706">
    <property type="entry name" value="NMRA-LIKE FAMILY PROTEIN"/>
    <property type="match status" value="1"/>
</dbReference>
<gene>
    <name evidence="3" type="ORF">GTA08_BOTSDO04660</name>
</gene>
<dbReference type="AlphaFoldDB" id="A0A8H4N1P9"/>
<evidence type="ECO:0008006" key="5">
    <source>
        <dbReference type="Google" id="ProtNLM"/>
    </source>
</evidence>
<keyword evidence="4" id="KW-1185">Reference proteome</keyword>
<dbReference type="InterPro" id="IPR036291">
    <property type="entry name" value="NAD(P)-bd_dom_sf"/>
</dbReference>
<sequence length="236" mass="26276">MTTTVGIAGITGKFARILASHLLKHSDISTRGYCRNASKVSAPLTSSSQVQIIQGEAFDKERIRTFVVCCYLGDDNLMLEGQKVLIDACEENKFGQLFVKDPMKHVKAYLETKHNVKGVHILIGGFMDPVFSPFFNIPGPMSAIFRYWGEGDEVWEGTSYDNAAEYIAAVARDPTAVGIQKFVGGRSSVCSVAESFRKIYKVKPTLERLGSLEDLHKRMHALREEDPANVFQYMSL</sequence>
<organism evidence="3 4">
    <name type="scientific">Botryosphaeria dothidea</name>
    <dbReference type="NCBI Taxonomy" id="55169"/>
    <lineage>
        <taxon>Eukaryota</taxon>
        <taxon>Fungi</taxon>
        <taxon>Dikarya</taxon>
        <taxon>Ascomycota</taxon>
        <taxon>Pezizomycotina</taxon>
        <taxon>Dothideomycetes</taxon>
        <taxon>Dothideomycetes incertae sedis</taxon>
        <taxon>Botryosphaeriales</taxon>
        <taxon>Botryosphaeriaceae</taxon>
        <taxon>Botryosphaeria</taxon>
    </lineage>
</organism>
<comment type="caution">
    <text evidence="3">The sequence shown here is derived from an EMBL/GenBank/DDBJ whole genome shotgun (WGS) entry which is preliminary data.</text>
</comment>
<dbReference type="OrthoDB" id="419598at2759"/>
<dbReference type="Proteomes" id="UP000572817">
    <property type="component" value="Unassembled WGS sequence"/>
</dbReference>
<keyword evidence="2" id="KW-0560">Oxidoreductase</keyword>
<evidence type="ECO:0000313" key="3">
    <source>
        <dbReference type="EMBL" id="KAF4307584.1"/>
    </source>
</evidence>
<keyword evidence="1" id="KW-0521">NADP</keyword>
<reference evidence="3" key="1">
    <citation type="submission" date="2020-04" db="EMBL/GenBank/DDBJ databases">
        <title>Genome Assembly and Annotation of Botryosphaeria dothidea sdau 11-99, a Latent Pathogen of Apple Fruit Ring Rot in China.</title>
        <authorList>
            <person name="Yu C."/>
            <person name="Diao Y."/>
            <person name="Lu Q."/>
            <person name="Zhao J."/>
            <person name="Cui S."/>
            <person name="Peng C."/>
            <person name="He B."/>
            <person name="Liu H."/>
        </authorList>
    </citation>
    <scope>NUCLEOTIDE SEQUENCE [LARGE SCALE GENOMIC DNA]</scope>
    <source>
        <strain evidence="3">Sdau11-99</strain>
    </source>
</reference>
<proteinExistence type="predicted"/>
<evidence type="ECO:0000313" key="4">
    <source>
        <dbReference type="Proteomes" id="UP000572817"/>
    </source>
</evidence>
<dbReference type="SUPFAM" id="SSF51735">
    <property type="entry name" value="NAD(P)-binding Rossmann-fold domains"/>
    <property type="match status" value="1"/>
</dbReference>
<accession>A0A8H4N1P9</accession>